<name>A0AA36B8S2_OCTVU</name>
<keyword evidence="1" id="KW-0472">Membrane</keyword>
<proteinExistence type="predicted"/>
<feature type="transmembrane region" description="Helical" evidence="1">
    <location>
        <begin position="140"/>
        <end position="160"/>
    </location>
</feature>
<dbReference type="AlphaFoldDB" id="A0AA36B8S2"/>
<feature type="transmembrane region" description="Helical" evidence="1">
    <location>
        <begin position="111"/>
        <end position="134"/>
    </location>
</feature>
<feature type="transmembrane region" description="Helical" evidence="1">
    <location>
        <begin position="66"/>
        <end position="90"/>
    </location>
</feature>
<protein>
    <submittedName>
        <fullName evidence="2">Uncharacterized protein</fullName>
    </submittedName>
</protein>
<organism evidence="2 3">
    <name type="scientific">Octopus vulgaris</name>
    <name type="common">Common octopus</name>
    <dbReference type="NCBI Taxonomy" id="6645"/>
    <lineage>
        <taxon>Eukaryota</taxon>
        <taxon>Metazoa</taxon>
        <taxon>Spiralia</taxon>
        <taxon>Lophotrochozoa</taxon>
        <taxon>Mollusca</taxon>
        <taxon>Cephalopoda</taxon>
        <taxon>Coleoidea</taxon>
        <taxon>Octopodiformes</taxon>
        <taxon>Octopoda</taxon>
        <taxon>Incirrata</taxon>
        <taxon>Octopodidae</taxon>
        <taxon>Octopus</taxon>
    </lineage>
</organism>
<keyword evidence="1" id="KW-0812">Transmembrane</keyword>
<evidence type="ECO:0000313" key="3">
    <source>
        <dbReference type="Proteomes" id="UP001162480"/>
    </source>
</evidence>
<dbReference type="EMBL" id="OX597824">
    <property type="protein sequence ID" value="CAI9729915.1"/>
    <property type="molecule type" value="Genomic_DNA"/>
</dbReference>
<keyword evidence="3" id="KW-1185">Reference proteome</keyword>
<sequence>MVCSGCVKIFTNHIFLCGNRSVIQTSTDKSHITIEDACSSHILRANINRQVLYSPYYGVNTEELPYISAVFGCIASLWVMVVGIFGMIVGKNSISPIHSMKLKITYMILSILSASVFAHTGIGAFASHALWVRYHNPTRLYILFSLAAFAMVVEFVLSIVSSSLLCCCSINEGTSVWVSTNQTAEFINPASDMNVAPAIGYPPNVVPAYEPVQEKNGFEMKCP</sequence>
<keyword evidence="1" id="KW-1133">Transmembrane helix</keyword>
<evidence type="ECO:0000313" key="2">
    <source>
        <dbReference type="EMBL" id="CAI9729915.1"/>
    </source>
</evidence>
<evidence type="ECO:0000256" key="1">
    <source>
        <dbReference type="SAM" id="Phobius"/>
    </source>
</evidence>
<accession>A0AA36B8S2</accession>
<gene>
    <name evidence="2" type="ORF">OCTVUL_1B008225</name>
</gene>
<dbReference type="Proteomes" id="UP001162480">
    <property type="component" value="Chromosome 11"/>
</dbReference>
<reference evidence="2" key="1">
    <citation type="submission" date="2023-08" db="EMBL/GenBank/DDBJ databases">
        <authorList>
            <person name="Alioto T."/>
            <person name="Alioto T."/>
            <person name="Gomez Garrido J."/>
        </authorList>
    </citation>
    <scope>NUCLEOTIDE SEQUENCE</scope>
</reference>